<dbReference type="Proteomes" id="UP000277928">
    <property type="component" value="Unassembled WGS sequence"/>
</dbReference>
<dbReference type="AlphaFoldDB" id="A0A3P6TX69"/>
<keyword evidence="2" id="KW-1185">Reference proteome</keyword>
<evidence type="ECO:0000313" key="2">
    <source>
        <dbReference type="Proteomes" id="UP000277928"/>
    </source>
</evidence>
<dbReference type="EMBL" id="UYRX01000015">
    <property type="protein sequence ID" value="VDK68881.1"/>
    <property type="molecule type" value="Genomic_DNA"/>
</dbReference>
<evidence type="ECO:0000313" key="1">
    <source>
        <dbReference type="EMBL" id="VDK68881.1"/>
    </source>
</evidence>
<gene>
    <name evidence="1" type="ORF">NLS_LOCUS585</name>
</gene>
<sequence>MRKSWTCPACLAWGMHRHQFVRHEHIAETCNEKRKSAFAGDSREVDGMEINIGERWSGVLSKMPQLGGKESYDARKLQQSGAGVAAAED</sequence>
<name>A0A3P6TX69_LITSI</name>
<reference evidence="1 2" key="1">
    <citation type="submission" date="2018-08" db="EMBL/GenBank/DDBJ databases">
        <authorList>
            <person name="Laetsch R D."/>
            <person name="Stevens L."/>
            <person name="Kumar S."/>
            <person name="Blaxter L. M."/>
        </authorList>
    </citation>
    <scope>NUCLEOTIDE SEQUENCE [LARGE SCALE GENOMIC DNA]</scope>
</reference>
<accession>A0A3P6TX69</accession>
<proteinExistence type="predicted"/>
<organism evidence="1 2">
    <name type="scientific">Litomosoides sigmodontis</name>
    <name type="common">Filarial nematode worm</name>
    <dbReference type="NCBI Taxonomy" id="42156"/>
    <lineage>
        <taxon>Eukaryota</taxon>
        <taxon>Metazoa</taxon>
        <taxon>Ecdysozoa</taxon>
        <taxon>Nematoda</taxon>
        <taxon>Chromadorea</taxon>
        <taxon>Rhabditida</taxon>
        <taxon>Spirurina</taxon>
        <taxon>Spiruromorpha</taxon>
        <taxon>Filarioidea</taxon>
        <taxon>Onchocercidae</taxon>
        <taxon>Litomosoides</taxon>
    </lineage>
</organism>
<protein>
    <submittedName>
        <fullName evidence="1">Uncharacterized protein</fullName>
    </submittedName>
</protein>